<dbReference type="AlphaFoldDB" id="A0A1Z4KQ64"/>
<proteinExistence type="predicted"/>
<evidence type="ECO:0000313" key="1">
    <source>
        <dbReference type="EMBL" id="BAY71155.1"/>
    </source>
</evidence>
<protein>
    <submittedName>
        <fullName evidence="1">Uncharacterized protein</fullName>
    </submittedName>
</protein>
<organism evidence="1 2">
    <name type="scientific">Trichormus variabilis NIES-23</name>
    <dbReference type="NCBI Taxonomy" id="1973479"/>
    <lineage>
        <taxon>Bacteria</taxon>
        <taxon>Bacillati</taxon>
        <taxon>Cyanobacteriota</taxon>
        <taxon>Cyanophyceae</taxon>
        <taxon>Nostocales</taxon>
        <taxon>Nostocaceae</taxon>
        <taxon>Trichormus</taxon>
    </lineage>
</organism>
<dbReference type="EMBL" id="AP018216">
    <property type="protein sequence ID" value="BAY71155.1"/>
    <property type="molecule type" value="Genomic_DNA"/>
</dbReference>
<name>A0A1Z4KQ64_ANAVA</name>
<reference evidence="1 2" key="1">
    <citation type="submission" date="2017-06" db="EMBL/GenBank/DDBJ databases">
        <title>Genome sequencing of cyanobaciteial culture collection at National Institute for Environmental Studies (NIES).</title>
        <authorList>
            <person name="Hirose Y."/>
            <person name="Shimura Y."/>
            <person name="Fujisawa T."/>
            <person name="Nakamura Y."/>
            <person name="Kawachi M."/>
        </authorList>
    </citation>
    <scope>NUCLEOTIDE SEQUENCE [LARGE SCALE GENOMIC DNA]</scope>
    <source>
        <strain evidence="1 2">NIES-23</strain>
    </source>
</reference>
<sequence length="100" mass="10978">MKTKNQGFGEGCRGTGLYPYPLTPSLNRQPGCVSPNIGIMVKLIRLLTHQLDKKYTEICIPILLNFCEDQNVGSNQSIADGNISEQINGASHLQKLCLCN</sequence>
<accession>A0A1Z4KQ64</accession>
<evidence type="ECO:0000313" key="2">
    <source>
        <dbReference type="Proteomes" id="UP000217507"/>
    </source>
</evidence>
<dbReference type="Proteomes" id="UP000217507">
    <property type="component" value="Chromosome"/>
</dbReference>
<gene>
    <name evidence="1" type="ORF">NIES23_39710</name>
</gene>